<evidence type="ECO:0000313" key="8">
    <source>
        <dbReference type="Proteomes" id="UP000324897"/>
    </source>
</evidence>
<evidence type="ECO:0000256" key="2">
    <source>
        <dbReference type="ARBA" id="ARBA00022737"/>
    </source>
</evidence>
<feature type="non-terminal residue" evidence="7">
    <location>
        <position position="1"/>
    </location>
</feature>
<dbReference type="FunFam" id="3.30.430.20:FF:000024">
    <property type="entry name" value="L-type lectin-domain containing receptor kinase IX.1"/>
    <property type="match status" value="1"/>
</dbReference>
<evidence type="ECO:0000256" key="4">
    <source>
        <dbReference type="SAM" id="Phobius"/>
    </source>
</evidence>
<keyword evidence="4" id="KW-0472">Membrane</keyword>
<keyword evidence="1 5" id="KW-0732">Signal</keyword>
<keyword evidence="2" id="KW-0677">Repeat</keyword>
<sequence>MASRLLLVFSVTMFLFCATAAGQGDKKLPLPFAPSCSTTGNYTDGSQFKKNLDQLLARMPAAAGDNGWFYNGTAGTGGDGGADTVYGLIMCYADRNATQCLDCLAGAPAGITTVCPGSRNVSAAYDACVLRYSDTPFFSVADPSEAFYVYWPADAGIDENALDDARSRLMNQLAKTAADSPLLVANGSGAYGGAPDAMQGLAQCTRDLTAGQCTWCLTTYIAKLRGLFPNNTGGQIKGYSCFVRYNIGAFEVTLPPRVASPPAPGPPSPSVSTGLVIGLSAAGSATFLLLLGVLVCFLLRRRRRRRRARHQTTTAEREMEEGDDFFDGEAEMEEEDEFERGTGPKRFRYGELAAATDNFSDERKLGEGGFGAETNNNLAVAIKRVSKGSKQGRKEYAAEVRIISRLRHRNLVQLIGWCHRGNDDLSGGAGRETQGGPIDVSYGVFRRANPLPLSFTHPPPPLPTPRHADLSPSSSSTACEATPRRLRRLSYFS</sequence>
<name>A0A5J9WLZ6_9POAL</name>
<dbReference type="PANTHER" id="PTHR32099">
    <property type="entry name" value="CYSTEINE-RICH REPEAT SECRETORY PROTEIN"/>
    <property type="match status" value="1"/>
</dbReference>
<keyword evidence="4" id="KW-0812">Transmembrane</keyword>
<organism evidence="7 8">
    <name type="scientific">Eragrostis curvula</name>
    <name type="common">weeping love grass</name>
    <dbReference type="NCBI Taxonomy" id="38414"/>
    <lineage>
        <taxon>Eukaryota</taxon>
        <taxon>Viridiplantae</taxon>
        <taxon>Streptophyta</taxon>
        <taxon>Embryophyta</taxon>
        <taxon>Tracheophyta</taxon>
        <taxon>Spermatophyta</taxon>
        <taxon>Magnoliopsida</taxon>
        <taxon>Liliopsida</taxon>
        <taxon>Poales</taxon>
        <taxon>Poaceae</taxon>
        <taxon>PACMAD clade</taxon>
        <taxon>Chloridoideae</taxon>
        <taxon>Eragrostideae</taxon>
        <taxon>Eragrostidinae</taxon>
        <taxon>Eragrostis</taxon>
    </lineage>
</organism>
<evidence type="ECO:0000256" key="1">
    <source>
        <dbReference type="ARBA" id="ARBA00022729"/>
    </source>
</evidence>
<dbReference type="InterPro" id="IPR002902">
    <property type="entry name" value="GNK2"/>
</dbReference>
<evidence type="ECO:0000256" key="5">
    <source>
        <dbReference type="SAM" id="SignalP"/>
    </source>
</evidence>
<dbReference type="EMBL" id="RWGY01000002">
    <property type="protein sequence ID" value="TVU49219.1"/>
    <property type="molecule type" value="Genomic_DNA"/>
</dbReference>
<feature type="transmembrane region" description="Helical" evidence="4">
    <location>
        <begin position="275"/>
        <end position="299"/>
    </location>
</feature>
<dbReference type="GO" id="GO:0004672">
    <property type="term" value="F:protein kinase activity"/>
    <property type="evidence" value="ECO:0007669"/>
    <property type="project" value="InterPro"/>
</dbReference>
<dbReference type="InterPro" id="IPR011009">
    <property type="entry name" value="Kinase-like_dom_sf"/>
</dbReference>
<dbReference type="OrthoDB" id="678992at2759"/>
<dbReference type="SUPFAM" id="SSF56112">
    <property type="entry name" value="Protein kinase-like (PK-like)"/>
    <property type="match status" value="1"/>
</dbReference>
<feature type="domain" description="Gnk2-homologous" evidence="6">
    <location>
        <begin position="30"/>
        <end position="137"/>
    </location>
</feature>
<feature type="region of interest" description="Disordered" evidence="3">
    <location>
        <begin position="452"/>
        <end position="482"/>
    </location>
</feature>
<dbReference type="Pfam" id="PF07714">
    <property type="entry name" value="PK_Tyr_Ser-Thr"/>
    <property type="match status" value="1"/>
</dbReference>
<dbReference type="PROSITE" id="PS51473">
    <property type="entry name" value="GNK2"/>
    <property type="match status" value="2"/>
</dbReference>
<dbReference type="AlphaFoldDB" id="A0A5J9WLZ6"/>
<dbReference type="Gene3D" id="3.30.430.20">
    <property type="entry name" value="Gnk2 domain, C-X8-C-X2-C motif"/>
    <property type="match status" value="2"/>
</dbReference>
<reference evidence="7 8" key="1">
    <citation type="journal article" date="2019" name="Sci. Rep.">
        <title>A high-quality genome of Eragrostis curvula grass provides insights into Poaceae evolution and supports new strategies to enhance forage quality.</title>
        <authorList>
            <person name="Carballo J."/>
            <person name="Santos B.A.C.M."/>
            <person name="Zappacosta D."/>
            <person name="Garbus I."/>
            <person name="Selva J.P."/>
            <person name="Gallo C.A."/>
            <person name="Diaz A."/>
            <person name="Albertini E."/>
            <person name="Caccamo M."/>
            <person name="Echenique V."/>
        </authorList>
    </citation>
    <scope>NUCLEOTIDE SEQUENCE [LARGE SCALE GENOMIC DNA]</scope>
    <source>
        <strain evidence="8">cv. Victoria</strain>
        <tissue evidence="7">Leaf</tissue>
    </source>
</reference>
<dbReference type="InterPro" id="IPR001245">
    <property type="entry name" value="Ser-Thr/Tyr_kinase_cat_dom"/>
</dbReference>
<dbReference type="Gramene" id="TVU49219">
    <property type="protein sequence ID" value="TVU49219"/>
    <property type="gene ID" value="EJB05_00517"/>
</dbReference>
<evidence type="ECO:0000313" key="7">
    <source>
        <dbReference type="EMBL" id="TVU49219.1"/>
    </source>
</evidence>
<keyword evidence="4" id="KW-1133">Transmembrane helix</keyword>
<dbReference type="Proteomes" id="UP000324897">
    <property type="component" value="Chromosome 6"/>
</dbReference>
<protein>
    <recommendedName>
        <fullName evidence="6">Gnk2-homologous domain-containing protein</fullName>
    </recommendedName>
</protein>
<feature type="signal peptide" evidence="5">
    <location>
        <begin position="1"/>
        <end position="21"/>
    </location>
</feature>
<dbReference type="Gene3D" id="3.30.200.20">
    <property type="entry name" value="Phosphorylase Kinase, domain 1"/>
    <property type="match status" value="1"/>
</dbReference>
<gene>
    <name evidence="7" type="ORF">EJB05_00517</name>
</gene>
<evidence type="ECO:0000259" key="6">
    <source>
        <dbReference type="PROSITE" id="PS51473"/>
    </source>
</evidence>
<evidence type="ECO:0000256" key="3">
    <source>
        <dbReference type="SAM" id="MobiDB-lite"/>
    </source>
</evidence>
<dbReference type="Pfam" id="PF01657">
    <property type="entry name" value="Stress-antifung"/>
    <property type="match status" value="2"/>
</dbReference>
<dbReference type="InterPro" id="IPR038408">
    <property type="entry name" value="GNK2_sf"/>
</dbReference>
<keyword evidence="8" id="KW-1185">Reference proteome</keyword>
<proteinExistence type="predicted"/>
<feature type="chain" id="PRO_5023816068" description="Gnk2-homologous domain-containing protein" evidence="5">
    <location>
        <begin position="22"/>
        <end position="493"/>
    </location>
</feature>
<dbReference type="PANTHER" id="PTHR32099:SF102">
    <property type="entry name" value="OS12G0608700 PROTEIN"/>
    <property type="match status" value="1"/>
</dbReference>
<dbReference type="CDD" id="cd23509">
    <property type="entry name" value="Gnk2-like"/>
    <property type="match status" value="2"/>
</dbReference>
<accession>A0A5J9WLZ6</accession>
<comment type="caution">
    <text evidence="7">The sequence shown here is derived from an EMBL/GenBank/DDBJ whole genome shotgun (WGS) entry which is preliminary data.</text>
</comment>
<feature type="domain" description="Gnk2-homologous" evidence="6">
    <location>
        <begin position="144"/>
        <end position="250"/>
    </location>
</feature>